<sequence>MDDSIRASPAAPSDRSPSPDSSIPHDMSESQQKPFRLLDLPLELRMLIYEFALGRRILKFSDSGIWWGKQFRLTARPRLCSARKAMRERIHCPRVREEYLPNFKLLESCRQIYYEASPVHTSSNVFLFDDPALFLTICVRHMPWTQASSLRFLTLRMPVHYIPSRFRGWEYEKYDMLFHDQSPWHHQFWGRTMNGLKRVHIVEYLTPTSLEISDDHAAYCWAYDRDEDPPKDKAYICAQKVRKVPASLRYLAAFNPGVKFSVSVDDFGMRRAYTFGAWLKNWPKENRVNEYREGLQVQADLGDEDMLRRLKQQWCLKSDGKHGITTCQDCARSAMMIQEFNLRPTDKRIFVREYLRRLNEFRTRGPESQELVPWPDSDEIDELVDGVEEYENDNENKDKKDKAMEEGDSGSPEL</sequence>
<accession>A0ABR1Y9A4</accession>
<evidence type="ECO:0000313" key="3">
    <source>
        <dbReference type="EMBL" id="KAK8222766.1"/>
    </source>
</evidence>
<organism evidence="3 4">
    <name type="scientific">Phyllosticta capitalensis</name>
    <dbReference type="NCBI Taxonomy" id="121624"/>
    <lineage>
        <taxon>Eukaryota</taxon>
        <taxon>Fungi</taxon>
        <taxon>Dikarya</taxon>
        <taxon>Ascomycota</taxon>
        <taxon>Pezizomycotina</taxon>
        <taxon>Dothideomycetes</taxon>
        <taxon>Dothideomycetes incertae sedis</taxon>
        <taxon>Botryosphaeriales</taxon>
        <taxon>Phyllostictaceae</taxon>
        <taxon>Phyllosticta</taxon>
    </lineage>
</organism>
<evidence type="ECO:0000256" key="1">
    <source>
        <dbReference type="SAM" id="MobiDB-lite"/>
    </source>
</evidence>
<dbReference type="Pfam" id="PF24864">
    <property type="entry name" value="DUF7730"/>
    <property type="match status" value="1"/>
</dbReference>
<evidence type="ECO:0000259" key="2">
    <source>
        <dbReference type="Pfam" id="PF24864"/>
    </source>
</evidence>
<evidence type="ECO:0000313" key="4">
    <source>
        <dbReference type="Proteomes" id="UP001492380"/>
    </source>
</evidence>
<feature type="compositionally biased region" description="Acidic residues" evidence="1">
    <location>
        <begin position="383"/>
        <end position="393"/>
    </location>
</feature>
<gene>
    <name evidence="3" type="ORF">HDK90DRAFT_545269</name>
</gene>
<feature type="region of interest" description="Disordered" evidence="1">
    <location>
        <begin position="1"/>
        <end position="30"/>
    </location>
</feature>
<proteinExistence type="predicted"/>
<feature type="compositionally biased region" description="Basic and acidic residues" evidence="1">
    <location>
        <begin position="394"/>
        <end position="405"/>
    </location>
</feature>
<protein>
    <recommendedName>
        <fullName evidence="2">DUF7730 domain-containing protein</fullName>
    </recommendedName>
</protein>
<feature type="region of interest" description="Disordered" evidence="1">
    <location>
        <begin position="383"/>
        <end position="414"/>
    </location>
</feature>
<feature type="compositionally biased region" description="Low complexity" evidence="1">
    <location>
        <begin position="1"/>
        <end position="24"/>
    </location>
</feature>
<name>A0ABR1Y9A4_9PEZI</name>
<comment type="caution">
    <text evidence="3">The sequence shown here is derived from an EMBL/GenBank/DDBJ whole genome shotgun (WGS) entry which is preliminary data.</text>
</comment>
<dbReference type="EMBL" id="JBBWRZ010000015">
    <property type="protein sequence ID" value="KAK8222766.1"/>
    <property type="molecule type" value="Genomic_DNA"/>
</dbReference>
<dbReference type="Proteomes" id="UP001492380">
    <property type="component" value="Unassembled WGS sequence"/>
</dbReference>
<reference evidence="3 4" key="1">
    <citation type="submission" date="2024-04" db="EMBL/GenBank/DDBJ databases">
        <title>Phyllosticta paracitricarpa is synonymous to the EU quarantine fungus P. citricarpa based on phylogenomic analyses.</title>
        <authorList>
            <consortium name="Lawrence Berkeley National Laboratory"/>
            <person name="Van Ingen-Buijs V.A."/>
            <person name="Van Westerhoven A.C."/>
            <person name="Haridas S."/>
            <person name="Skiadas P."/>
            <person name="Martin F."/>
            <person name="Groenewald J.Z."/>
            <person name="Crous P.W."/>
            <person name="Seidl M.F."/>
        </authorList>
    </citation>
    <scope>NUCLEOTIDE SEQUENCE [LARGE SCALE GENOMIC DNA]</scope>
    <source>
        <strain evidence="3 4">CBS 123374</strain>
    </source>
</reference>
<keyword evidence="4" id="KW-1185">Reference proteome</keyword>
<dbReference type="InterPro" id="IPR056632">
    <property type="entry name" value="DUF7730"/>
</dbReference>
<feature type="domain" description="DUF7730" evidence="2">
    <location>
        <begin position="36"/>
        <end position="202"/>
    </location>
</feature>
<dbReference type="PANTHER" id="PTHR38790">
    <property type="entry name" value="2EXR DOMAIN-CONTAINING PROTEIN-RELATED"/>
    <property type="match status" value="1"/>
</dbReference>